<dbReference type="GO" id="GO:0006355">
    <property type="term" value="P:regulation of DNA-templated transcription"/>
    <property type="evidence" value="ECO:0007669"/>
    <property type="project" value="InterPro"/>
</dbReference>
<dbReference type="GO" id="GO:0006338">
    <property type="term" value="P:chromatin remodeling"/>
    <property type="evidence" value="ECO:0007669"/>
    <property type="project" value="InterPro"/>
</dbReference>
<feature type="region of interest" description="Disordered" evidence="6">
    <location>
        <begin position="288"/>
        <end position="333"/>
    </location>
</feature>
<sequence>MARQSAQAFQSSYAPRLRQYANSLAAPVLVTQAIPTAGRTTKRGTTVINYADDAYDEEDFEDSEGTGRRPTGLRSIRREDLEKKEPRVEKLGKEITEPIEVQPVFRSWIADGLRQRRPPYEVPYFSITPITRWWDKLTKDADRTLQGTHAQAQFPLTLIPVRIEYEIQPSQQDTPFPIPSKQNEPGNLLLNPAFRRPEPSPGYKIRDIFMWNLHETLFTPEDFAIAFVQDLDLPNPSMLVAEFSKQIRTQLEEYAGVALHPLFHTSSRPQQIAARASGNLLAQKVVQNAQTATGTPRPRSGYGTPAWESATPRPSTPGPDTPQPFQLPSGAQVTAEATPIPIEDLTEEPPQQEDMFLNLDDTYRCIITLSIYHASRLFQDKFEWSLLHPPGAAEIFAKQTCADLGLNGEWVLAITHAIYEAVLKLKKETCEGGNTLTVGGTWGQGDIDNQAVRAEAGAGWRYDDADFGAEWEPRLEILSKDEIEKREFDRERQLRRQRREMARFTSTAGMTPTAREQEAQQRGSYFDYLGTGMGDETPLMGRGERNRKKRKLRSPSPSAKATPEPQDGGWGGDVKAFVSEQDRMNWRCSHCMVWGTAVWAVRGGPKGPRTLCNNCAMLYERDKELPAWNKDLHKNRPKMPMPR</sequence>
<comment type="subcellular location">
    <subcellularLocation>
        <location evidence="1">Nucleus</location>
    </subcellularLocation>
</comment>
<proteinExistence type="inferred from homology"/>
<accession>A0AAN7SVY3</accession>
<reference evidence="7 8" key="1">
    <citation type="submission" date="2023-08" db="EMBL/GenBank/DDBJ databases">
        <title>Black Yeasts Isolated from many extreme environments.</title>
        <authorList>
            <person name="Coleine C."/>
            <person name="Stajich J.E."/>
            <person name="Selbmann L."/>
        </authorList>
    </citation>
    <scope>NUCLEOTIDE SEQUENCE [LARGE SCALE GENOMIC DNA]</scope>
    <source>
        <strain evidence="7 8">CCFEE 5910</strain>
    </source>
</reference>
<keyword evidence="8" id="KW-1185">Reference proteome</keyword>
<dbReference type="PANTHER" id="PTHR10019">
    <property type="entry name" value="SNF5"/>
    <property type="match status" value="1"/>
</dbReference>
<organism evidence="7 8">
    <name type="scientific">Lithohypha guttulata</name>
    <dbReference type="NCBI Taxonomy" id="1690604"/>
    <lineage>
        <taxon>Eukaryota</taxon>
        <taxon>Fungi</taxon>
        <taxon>Dikarya</taxon>
        <taxon>Ascomycota</taxon>
        <taxon>Pezizomycotina</taxon>
        <taxon>Eurotiomycetes</taxon>
        <taxon>Chaetothyriomycetidae</taxon>
        <taxon>Chaetothyriales</taxon>
        <taxon>Trichomeriaceae</taxon>
        <taxon>Lithohypha</taxon>
    </lineage>
</organism>
<keyword evidence="3" id="KW-0805">Transcription regulation</keyword>
<dbReference type="GO" id="GO:0000228">
    <property type="term" value="C:nuclear chromosome"/>
    <property type="evidence" value="ECO:0007669"/>
    <property type="project" value="InterPro"/>
</dbReference>
<feature type="compositionally biased region" description="Polar residues" evidence="6">
    <location>
        <begin position="323"/>
        <end position="332"/>
    </location>
</feature>
<keyword evidence="4" id="KW-0804">Transcription</keyword>
<gene>
    <name evidence="7" type="primary">SFH1</name>
    <name evidence="7" type="ORF">LTR05_006520</name>
</gene>
<dbReference type="EMBL" id="JAVRRJ010000007">
    <property type="protein sequence ID" value="KAK5082640.1"/>
    <property type="molecule type" value="Genomic_DNA"/>
</dbReference>
<evidence type="ECO:0000313" key="8">
    <source>
        <dbReference type="Proteomes" id="UP001309876"/>
    </source>
</evidence>
<dbReference type="Proteomes" id="UP001309876">
    <property type="component" value="Unassembled WGS sequence"/>
</dbReference>
<dbReference type="GO" id="GO:0008270">
    <property type="term" value="F:zinc ion binding"/>
    <property type="evidence" value="ECO:0007669"/>
    <property type="project" value="InterPro"/>
</dbReference>
<evidence type="ECO:0000256" key="3">
    <source>
        <dbReference type="ARBA" id="ARBA00023015"/>
    </source>
</evidence>
<dbReference type="Pfam" id="PF04855">
    <property type="entry name" value="SNF5"/>
    <property type="match status" value="1"/>
</dbReference>
<evidence type="ECO:0000256" key="5">
    <source>
        <dbReference type="ARBA" id="ARBA00023242"/>
    </source>
</evidence>
<evidence type="ECO:0000256" key="4">
    <source>
        <dbReference type="ARBA" id="ARBA00023163"/>
    </source>
</evidence>
<evidence type="ECO:0000256" key="1">
    <source>
        <dbReference type="ARBA" id="ARBA00004123"/>
    </source>
</evidence>
<evidence type="ECO:0000313" key="7">
    <source>
        <dbReference type="EMBL" id="KAK5082640.1"/>
    </source>
</evidence>
<dbReference type="InterPro" id="IPR013088">
    <property type="entry name" value="Znf_NHR/GATA"/>
</dbReference>
<evidence type="ECO:0000256" key="6">
    <source>
        <dbReference type="SAM" id="MobiDB-lite"/>
    </source>
</evidence>
<protein>
    <submittedName>
        <fullName evidence="7">Chromatin structure remodeling complex protein sfh1</fullName>
    </submittedName>
</protein>
<dbReference type="AlphaFoldDB" id="A0AAN7SVY3"/>
<dbReference type="Gene3D" id="3.30.50.10">
    <property type="entry name" value="Erythroid Transcription Factor GATA-1, subunit A"/>
    <property type="match status" value="1"/>
</dbReference>
<evidence type="ECO:0000256" key="2">
    <source>
        <dbReference type="ARBA" id="ARBA00010239"/>
    </source>
</evidence>
<keyword evidence="5" id="KW-0539">Nucleus</keyword>
<name>A0AAN7SVY3_9EURO</name>
<comment type="similarity">
    <text evidence="2">Belongs to the SNF5 family.</text>
</comment>
<comment type="caution">
    <text evidence="7">The sequence shown here is derived from an EMBL/GenBank/DDBJ whole genome shotgun (WGS) entry which is preliminary data.</text>
</comment>
<dbReference type="InterPro" id="IPR006939">
    <property type="entry name" value="SNF5"/>
</dbReference>
<feature type="region of interest" description="Disordered" evidence="6">
    <location>
        <begin position="497"/>
        <end position="574"/>
    </location>
</feature>
<dbReference type="SUPFAM" id="SSF57716">
    <property type="entry name" value="Glucocorticoid receptor-like (DNA-binding domain)"/>
    <property type="match status" value="1"/>
</dbReference>